<protein>
    <submittedName>
        <fullName evidence="1">Uncharacterized protein</fullName>
    </submittedName>
</protein>
<proteinExistence type="predicted"/>
<evidence type="ECO:0000313" key="1">
    <source>
        <dbReference type="EMBL" id="MBM7633056.1"/>
    </source>
</evidence>
<dbReference type="EMBL" id="JAFBEC010000005">
    <property type="protein sequence ID" value="MBM7633056.1"/>
    <property type="molecule type" value="Genomic_DNA"/>
</dbReference>
<accession>A0ABS2PCJ4</accession>
<name>A0ABS2PCJ4_9BACL</name>
<sequence length="50" mass="5296">MGADIVEEVNHATGDYDIVPYQTTHNTGGTIIGASSDTSVVCCRSVYVFT</sequence>
<keyword evidence="2" id="KW-1185">Reference proteome</keyword>
<organism evidence="1 2">
    <name type="scientific">Geomicrobium sediminis</name>
    <dbReference type="NCBI Taxonomy" id="1347788"/>
    <lineage>
        <taxon>Bacteria</taxon>
        <taxon>Bacillati</taxon>
        <taxon>Bacillota</taxon>
        <taxon>Bacilli</taxon>
        <taxon>Bacillales</taxon>
        <taxon>Geomicrobium</taxon>
    </lineage>
</organism>
<comment type="caution">
    <text evidence="1">The sequence shown here is derived from an EMBL/GenBank/DDBJ whole genome shotgun (WGS) entry which is preliminary data.</text>
</comment>
<reference evidence="1 2" key="1">
    <citation type="submission" date="2021-01" db="EMBL/GenBank/DDBJ databases">
        <title>Genomic Encyclopedia of Type Strains, Phase IV (KMG-IV): sequencing the most valuable type-strain genomes for metagenomic binning, comparative biology and taxonomic classification.</title>
        <authorList>
            <person name="Goeker M."/>
        </authorList>
    </citation>
    <scope>NUCLEOTIDE SEQUENCE [LARGE SCALE GENOMIC DNA]</scope>
    <source>
        <strain evidence="1 2">DSM 25540</strain>
    </source>
</reference>
<evidence type="ECO:0000313" key="2">
    <source>
        <dbReference type="Proteomes" id="UP000741863"/>
    </source>
</evidence>
<gene>
    <name evidence="1" type="ORF">JOD17_002150</name>
</gene>
<dbReference type="Proteomes" id="UP000741863">
    <property type="component" value="Unassembled WGS sequence"/>
</dbReference>